<name>A0A9R1UXZ6_LACSA</name>
<gene>
    <name evidence="1" type="ORF">LSAT_V11C700384650</name>
</gene>
<evidence type="ECO:0000313" key="2">
    <source>
        <dbReference type="Proteomes" id="UP000235145"/>
    </source>
</evidence>
<dbReference type="AlphaFoldDB" id="A0A9R1UXZ6"/>
<sequence length="131" mass="15470">MLFGFKSLNNYMVKPEDLINLNVLGVVAVHGLEFLLHVFGFMEKVWRGLWEMEGILFFWKETWMGDSTLDKHCTIENRMKDGGLRWNWRRPLRGGIEMLQYTRLLDYLSKVTLNDKSDSWVGRLVMMASLH</sequence>
<keyword evidence="2" id="KW-1185">Reference proteome</keyword>
<dbReference type="EMBL" id="NBSK02000007">
    <property type="protein sequence ID" value="KAJ0196267.1"/>
    <property type="molecule type" value="Genomic_DNA"/>
</dbReference>
<accession>A0A9R1UXZ6</accession>
<dbReference type="Proteomes" id="UP000235145">
    <property type="component" value="Unassembled WGS sequence"/>
</dbReference>
<evidence type="ECO:0000313" key="1">
    <source>
        <dbReference type="EMBL" id="KAJ0196267.1"/>
    </source>
</evidence>
<protein>
    <submittedName>
        <fullName evidence="1">Uncharacterized protein</fullName>
    </submittedName>
</protein>
<comment type="caution">
    <text evidence="1">The sequence shown here is derived from an EMBL/GenBank/DDBJ whole genome shotgun (WGS) entry which is preliminary data.</text>
</comment>
<organism evidence="1 2">
    <name type="scientific">Lactuca sativa</name>
    <name type="common">Garden lettuce</name>
    <dbReference type="NCBI Taxonomy" id="4236"/>
    <lineage>
        <taxon>Eukaryota</taxon>
        <taxon>Viridiplantae</taxon>
        <taxon>Streptophyta</taxon>
        <taxon>Embryophyta</taxon>
        <taxon>Tracheophyta</taxon>
        <taxon>Spermatophyta</taxon>
        <taxon>Magnoliopsida</taxon>
        <taxon>eudicotyledons</taxon>
        <taxon>Gunneridae</taxon>
        <taxon>Pentapetalae</taxon>
        <taxon>asterids</taxon>
        <taxon>campanulids</taxon>
        <taxon>Asterales</taxon>
        <taxon>Asteraceae</taxon>
        <taxon>Cichorioideae</taxon>
        <taxon>Cichorieae</taxon>
        <taxon>Lactucinae</taxon>
        <taxon>Lactuca</taxon>
    </lineage>
</organism>
<proteinExistence type="predicted"/>
<reference evidence="1 2" key="1">
    <citation type="journal article" date="2017" name="Nat. Commun.">
        <title>Genome assembly with in vitro proximity ligation data and whole-genome triplication in lettuce.</title>
        <authorList>
            <person name="Reyes-Chin-Wo S."/>
            <person name="Wang Z."/>
            <person name="Yang X."/>
            <person name="Kozik A."/>
            <person name="Arikit S."/>
            <person name="Song C."/>
            <person name="Xia L."/>
            <person name="Froenicke L."/>
            <person name="Lavelle D.O."/>
            <person name="Truco M.J."/>
            <person name="Xia R."/>
            <person name="Zhu S."/>
            <person name="Xu C."/>
            <person name="Xu H."/>
            <person name="Xu X."/>
            <person name="Cox K."/>
            <person name="Korf I."/>
            <person name="Meyers B.C."/>
            <person name="Michelmore R.W."/>
        </authorList>
    </citation>
    <scope>NUCLEOTIDE SEQUENCE [LARGE SCALE GENOMIC DNA]</scope>
    <source>
        <strain evidence="2">cv. Salinas</strain>
        <tissue evidence="1">Seedlings</tissue>
    </source>
</reference>